<reference evidence="2 3" key="1">
    <citation type="submission" date="2018-05" db="EMBL/GenBank/DDBJ databases">
        <title>Draft genome sequence of Scytalidium lignicola DSM 105466, a ubiquitous saprotrophic fungus.</title>
        <authorList>
            <person name="Buettner E."/>
            <person name="Gebauer A.M."/>
            <person name="Hofrichter M."/>
            <person name="Liers C."/>
            <person name="Kellner H."/>
        </authorList>
    </citation>
    <scope>NUCLEOTIDE SEQUENCE [LARGE SCALE GENOMIC DNA]</scope>
    <source>
        <strain evidence="2 3">DSM 105466</strain>
    </source>
</reference>
<protein>
    <submittedName>
        <fullName evidence="2">Uncharacterized protein</fullName>
    </submittedName>
</protein>
<feature type="chain" id="PRO_5017545055" evidence="1">
    <location>
        <begin position="18"/>
        <end position="122"/>
    </location>
</feature>
<dbReference type="EMBL" id="NCSJ02000065">
    <property type="protein sequence ID" value="RFU31939.1"/>
    <property type="molecule type" value="Genomic_DNA"/>
</dbReference>
<evidence type="ECO:0000256" key="1">
    <source>
        <dbReference type="SAM" id="SignalP"/>
    </source>
</evidence>
<evidence type="ECO:0000313" key="3">
    <source>
        <dbReference type="Proteomes" id="UP000258309"/>
    </source>
</evidence>
<comment type="caution">
    <text evidence="2">The sequence shown here is derived from an EMBL/GenBank/DDBJ whole genome shotgun (WGS) entry which is preliminary data.</text>
</comment>
<evidence type="ECO:0000313" key="2">
    <source>
        <dbReference type="EMBL" id="RFU31939.1"/>
    </source>
</evidence>
<accession>A0A3E2HEW5</accession>
<feature type="non-terminal residue" evidence="2">
    <location>
        <position position="1"/>
    </location>
</feature>
<keyword evidence="3" id="KW-1185">Reference proteome</keyword>
<feature type="signal peptide" evidence="1">
    <location>
        <begin position="1"/>
        <end position="17"/>
    </location>
</feature>
<dbReference type="Proteomes" id="UP000258309">
    <property type="component" value="Unassembled WGS sequence"/>
</dbReference>
<name>A0A3E2HEW5_SCYLI</name>
<dbReference type="AlphaFoldDB" id="A0A3E2HEW5"/>
<organism evidence="2 3">
    <name type="scientific">Scytalidium lignicola</name>
    <name type="common">Hyphomycete</name>
    <dbReference type="NCBI Taxonomy" id="5539"/>
    <lineage>
        <taxon>Eukaryota</taxon>
        <taxon>Fungi</taxon>
        <taxon>Dikarya</taxon>
        <taxon>Ascomycota</taxon>
        <taxon>Pezizomycotina</taxon>
        <taxon>Leotiomycetes</taxon>
        <taxon>Leotiomycetes incertae sedis</taxon>
        <taxon>Scytalidium</taxon>
    </lineage>
</organism>
<gene>
    <name evidence="2" type="ORF">B7463_g4445</name>
</gene>
<proteinExistence type="predicted"/>
<sequence>MFQRLLSFVGLASLVLASPTPDTEHLDKRAAVNYVGYNNPGCGGSQVNNGPLNTGCFNLAGATESFSPSGNGNCIVYGYTCSDCNCDYMFSGYATGQCINAEVIQSNGEIYVYDLYSVNVSC</sequence>
<feature type="non-terminal residue" evidence="2">
    <location>
        <position position="122"/>
    </location>
</feature>
<keyword evidence="1" id="KW-0732">Signal</keyword>